<dbReference type="Proteomes" id="UP000479190">
    <property type="component" value="Unassembled WGS sequence"/>
</dbReference>
<sequence>MSRSLYIKSINTSSRRVLQQRTFKINNEKNFKRGAILAHLTIEHCASTACTDEWVMSIKFKNVIPQRLPGQNRRMRWRVRIGCTGVYAAPLTARRGAVQQQP</sequence>
<name>A0A6H5IC51_9HYME</name>
<accession>A0A6H5IC51</accession>
<evidence type="ECO:0000313" key="1">
    <source>
        <dbReference type="EMBL" id="CAB0035589.1"/>
    </source>
</evidence>
<evidence type="ECO:0000313" key="2">
    <source>
        <dbReference type="Proteomes" id="UP000479190"/>
    </source>
</evidence>
<protein>
    <submittedName>
        <fullName evidence="1">Uncharacterized protein</fullName>
    </submittedName>
</protein>
<organism evidence="1 2">
    <name type="scientific">Trichogramma brassicae</name>
    <dbReference type="NCBI Taxonomy" id="86971"/>
    <lineage>
        <taxon>Eukaryota</taxon>
        <taxon>Metazoa</taxon>
        <taxon>Ecdysozoa</taxon>
        <taxon>Arthropoda</taxon>
        <taxon>Hexapoda</taxon>
        <taxon>Insecta</taxon>
        <taxon>Pterygota</taxon>
        <taxon>Neoptera</taxon>
        <taxon>Endopterygota</taxon>
        <taxon>Hymenoptera</taxon>
        <taxon>Apocrita</taxon>
        <taxon>Proctotrupomorpha</taxon>
        <taxon>Chalcidoidea</taxon>
        <taxon>Trichogrammatidae</taxon>
        <taxon>Trichogramma</taxon>
    </lineage>
</organism>
<keyword evidence="2" id="KW-1185">Reference proteome</keyword>
<dbReference type="EMBL" id="CADCXV010000794">
    <property type="protein sequence ID" value="CAB0035589.1"/>
    <property type="molecule type" value="Genomic_DNA"/>
</dbReference>
<reference evidence="1 2" key="1">
    <citation type="submission" date="2020-02" db="EMBL/GenBank/DDBJ databases">
        <authorList>
            <person name="Ferguson B K."/>
        </authorList>
    </citation>
    <scope>NUCLEOTIDE SEQUENCE [LARGE SCALE GENOMIC DNA]</scope>
</reference>
<gene>
    <name evidence="1" type="ORF">TBRA_LOCUS7481</name>
</gene>
<dbReference type="AlphaFoldDB" id="A0A6H5IC51"/>
<proteinExistence type="predicted"/>